<dbReference type="EMBL" id="JWZX01003120">
    <property type="protein sequence ID" value="KOO24147.1"/>
    <property type="molecule type" value="Genomic_DNA"/>
</dbReference>
<sequence>MAAEKIVVPGDKLPASTSADAGSTFVWDGALRASVAGIATGSSVRASRKRSAAASSVLSVGDTVVGRITRITPRLAHVDILSLGIDAPLRDPCAGILRREDVRPAEHRTAEMLEMHRCVRPGDVVLAAVLSLGDSRAYYLSTAANDHGVVIAKSSEGATMKPVSYCEMECPVSHVREKRKVAKPPGM</sequence>
<name>A0A0M0JCQ8_9EUKA</name>
<dbReference type="GO" id="GO:0006396">
    <property type="term" value="P:RNA processing"/>
    <property type="evidence" value="ECO:0007669"/>
    <property type="project" value="InterPro"/>
</dbReference>
<dbReference type="Proteomes" id="UP000037460">
    <property type="component" value="Unassembled WGS sequence"/>
</dbReference>
<dbReference type="GO" id="GO:0005730">
    <property type="term" value="C:nucleolus"/>
    <property type="evidence" value="ECO:0007669"/>
    <property type="project" value="UniProtKB-SubCell"/>
</dbReference>
<evidence type="ECO:0000256" key="1">
    <source>
        <dbReference type="ARBA" id="ARBA00004604"/>
    </source>
</evidence>
<reference evidence="4" key="1">
    <citation type="journal article" date="2015" name="PLoS Genet.">
        <title>Genome Sequence and Transcriptome Analyses of Chrysochromulina tobin: Metabolic Tools for Enhanced Algal Fitness in the Prominent Order Prymnesiales (Haptophyceae).</title>
        <authorList>
            <person name="Hovde B.T."/>
            <person name="Deodato C.R."/>
            <person name="Hunsperger H.M."/>
            <person name="Ryken S.A."/>
            <person name="Yost W."/>
            <person name="Jha R.K."/>
            <person name="Patterson J."/>
            <person name="Monnat R.J. Jr."/>
            <person name="Barlow S.B."/>
            <person name="Starkenburg S.R."/>
            <person name="Cattolico R.A."/>
        </authorList>
    </citation>
    <scope>NUCLEOTIDE SEQUENCE</scope>
    <source>
        <strain evidence="4">CCMP291</strain>
    </source>
</reference>
<keyword evidence="2" id="KW-0271">Exosome</keyword>
<gene>
    <name evidence="3" type="ORF">Ctob_005121</name>
</gene>
<dbReference type="PANTHER" id="PTHR12686">
    <property type="entry name" value="3'-5' EXORIBONUCLEASE CSL4-RELATED"/>
    <property type="match status" value="1"/>
</dbReference>
<comment type="caution">
    <text evidence="3">The sequence shown here is derived from an EMBL/GenBank/DDBJ whole genome shotgun (WGS) entry which is preliminary data.</text>
</comment>
<evidence type="ECO:0000256" key="2">
    <source>
        <dbReference type="ARBA" id="ARBA00022835"/>
    </source>
</evidence>
<protein>
    <submittedName>
        <fullName evidence="3">Exosome complex component csl4</fullName>
    </submittedName>
</protein>
<keyword evidence="4" id="KW-1185">Reference proteome</keyword>
<evidence type="ECO:0000313" key="4">
    <source>
        <dbReference type="Proteomes" id="UP000037460"/>
    </source>
</evidence>
<dbReference type="SUPFAM" id="SSF50249">
    <property type="entry name" value="Nucleic acid-binding proteins"/>
    <property type="match status" value="1"/>
</dbReference>
<dbReference type="AlphaFoldDB" id="A0A0M0JCQ8"/>
<organism evidence="3 4">
    <name type="scientific">Chrysochromulina tobinii</name>
    <dbReference type="NCBI Taxonomy" id="1460289"/>
    <lineage>
        <taxon>Eukaryota</taxon>
        <taxon>Haptista</taxon>
        <taxon>Haptophyta</taxon>
        <taxon>Prymnesiophyceae</taxon>
        <taxon>Prymnesiales</taxon>
        <taxon>Chrysochromulinaceae</taxon>
        <taxon>Chrysochromulina</taxon>
    </lineage>
</organism>
<comment type="subcellular location">
    <subcellularLocation>
        <location evidence="1">Nucleus</location>
        <location evidence="1">Nucleolus</location>
    </subcellularLocation>
</comment>
<dbReference type="PANTHER" id="PTHR12686:SF8">
    <property type="entry name" value="EXOSOME COMPLEX COMPONENT CSL4"/>
    <property type="match status" value="1"/>
</dbReference>
<accession>A0A0M0JCQ8</accession>
<evidence type="ECO:0000313" key="3">
    <source>
        <dbReference type="EMBL" id="KOO24147.1"/>
    </source>
</evidence>
<dbReference type="GO" id="GO:0005737">
    <property type="term" value="C:cytoplasm"/>
    <property type="evidence" value="ECO:0007669"/>
    <property type="project" value="TreeGrafter"/>
</dbReference>
<proteinExistence type="predicted"/>
<dbReference type="GO" id="GO:0000176">
    <property type="term" value="C:nuclear exosome (RNase complex)"/>
    <property type="evidence" value="ECO:0007669"/>
    <property type="project" value="TreeGrafter"/>
</dbReference>
<dbReference type="InterPro" id="IPR039771">
    <property type="entry name" value="Csl4"/>
</dbReference>
<dbReference type="InterPro" id="IPR012340">
    <property type="entry name" value="NA-bd_OB-fold"/>
</dbReference>
<dbReference type="OrthoDB" id="440760at2759"/>
<dbReference type="Gene3D" id="2.40.50.140">
    <property type="entry name" value="Nucleic acid-binding proteins"/>
    <property type="match status" value="1"/>
</dbReference>